<feature type="transmembrane region" description="Helical" evidence="10">
    <location>
        <begin position="385"/>
        <end position="405"/>
    </location>
</feature>
<feature type="transmembrane region" description="Helical" evidence="10">
    <location>
        <begin position="85"/>
        <end position="107"/>
    </location>
</feature>
<evidence type="ECO:0000313" key="12">
    <source>
        <dbReference type="EMBL" id="GLS87921.1"/>
    </source>
</evidence>
<feature type="transmembrane region" description="Helical" evidence="10">
    <location>
        <begin position="297"/>
        <end position="317"/>
    </location>
</feature>
<feature type="transmembrane region" description="Helical" evidence="10">
    <location>
        <begin position="146"/>
        <end position="169"/>
    </location>
</feature>
<evidence type="ECO:0000259" key="11">
    <source>
        <dbReference type="PROSITE" id="PS51201"/>
    </source>
</evidence>
<dbReference type="InterPro" id="IPR006153">
    <property type="entry name" value="Cation/H_exchanger_TM"/>
</dbReference>
<reference evidence="12 13" key="1">
    <citation type="journal article" date="2014" name="Int. J. Syst. Evol. Microbiol.">
        <title>Complete genome sequence of Corynebacterium casei LMG S-19264T (=DSM 44701T), isolated from a smear-ripened cheese.</title>
        <authorList>
            <consortium name="US DOE Joint Genome Institute (JGI-PGF)"/>
            <person name="Walter F."/>
            <person name="Albersmeier A."/>
            <person name="Kalinowski J."/>
            <person name="Ruckert C."/>
        </authorList>
    </citation>
    <scope>NUCLEOTIDE SEQUENCE [LARGE SCALE GENOMIC DNA]</scope>
    <source>
        <strain evidence="12 13">NBRC 111766</strain>
    </source>
</reference>
<comment type="caution">
    <text evidence="12">The sequence shown here is derived from an EMBL/GenBank/DDBJ whole genome shotgun (WGS) entry which is preliminary data.</text>
</comment>
<evidence type="ECO:0000256" key="6">
    <source>
        <dbReference type="ARBA" id="ARBA00022958"/>
    </source>
</evidence>
<dbReference type="GO" id="GO:0005886">
    <property type="term" value="C:plasma membrane"/>
    <property type="evidence" value="ECO:0007669"/>
    <property type="project" value="TreeGrafter"/>
</dbReference>
<name>A0AA37X5D1_9RHOB</name>
<evidence type="ECO:0000256" key="9">
    <source>
        <dbReference type="ARBA" id="ARBA00023136"/>
    </source>
</evidence>
<dbReference type="GO" id="GO:0015297">
    <property type="term" value="F:antiporter activity"/>
    <property type="evidence" value="ECO:0007669"/>
    <property type="project" value="UniProtKB-KW"/>
</dbReference>
<dbReference type="GO" id="GO:1902600">
    <property type="term" value="P:proton transmembrane transport"/>
    <property type="evidence" value="ECO:0007669"/>
    <property type="project" value="InterPro"/>
</dbReference>
<evidence type="ECO:0000256" key="1">
    <source>
        <dbReference type="ARBA" id="ARBA00004127"/>
    </source>
</evidence>
<dbReference type="PANTHER" id="PTHR46157:SF4">
    <property type="entry name" value="K(+) EFFLUX ANTIPORTER 3, CHLOROPLASTIC"/>
    <property type="match status" value="1"/>
</dbReference>
<dbReference type="InterPro" id="IPR036291">
    <property type="entry name" value="NAD(P)-bd_dom_sf"/>
</dbReference>
<feature type="domain" description="RCK N-terminal" evidence="11">
    <location>
        <begin position="427"/>
        <end position="544"/>
    </location>
</feature>
<keyword evidence="8" id="KW-0406">Ion transport</keyword>
<dbReference type="Gene3D" id="1.20.1530.20">
    <property type="match status" value="1"/>
</dbReference>
<keyword evidence="3" id="KW-0050">Antiport</keyword>
<evidence type="ECO:0000256" key="5">
    <source>
        <dbReference type="ARBA" id="ARBA00022692"/>
    </source>
</evidence>
<dbReference type="GO" id="GO:0012505">
    <property type="term" value="C:endomembrane system"/>
    <property type="evidence" value="ECO:0007669"/>
    <property type="project" value="UniProtKB-SubCell"/>
</dbReference>
<evidence type="ECO:0000256" key="7">
    <source>
        <dbReference type="ARBA" id="ARBA00022989"/>
    </source>
</evidence>
<feature type="transmembrane region" description="Helical" evidence="10">
    <location>
        <begin position="113"/>
        <end position="134"/>
    </location>
</feature>
<dbReference type="Gene3D" id="3.40.50.720">
    <property type="entry name" value="NAD(P)-binding Rossmann-like Domain"/>
    <property type="match status" value="1"/>
</dbReference>
<feature type="transmembrane region" description="Helical" evidence="10">
    <location>
        <begin position="323"/>
        <end position="345"/>
    </location>
</feature>
<dbReference type="EMBL" id="BSPP01000010">
    <property type="protein sequence ID" value="GLS87921.1"/>
    <property type="molecule type" value="Genomic_DNA"/>
</dbReference>
<gene>
    <name evidence="12" type="ORF">GCM10010873_28950</name>
</gene>
<feature type="transmembrane region" description="Helical" evidence="10">
    <location>
        <begin position="209"/>
        <end position="230"/>
    </location>
</feature>
<sequence>MESFLLQASIYLGAAVCVVPLAVRLGLGSVLGYLAAGILMGPIFGLAGAETADLQHFAEFGVVLMLFLIGLELEPKSLWEMRHKLLGMGGAQVVLTTAAVAGALIWFGQSPAVALVLGMMASLSSTAIVLQTLSEKNLMRSMGGRSAFSVLLTQDMAVIPMLAVIPLLALPDLIGPNAAIYGVSNPLDVVDTHDAASPLITTMQALPGWAAGLLTLAIVAGIVLAGHYLSRPIFRFVHAAKLPEMGTFISLLMVLGTAFLMTLVGLSPALGTFVAGVVLANSEFRHQLEADLKPFKGLLLGLFFMTVGVGINFAMLAREPFTVLGLTLGLMLLKGVILLGIAWVFKLKRQDRWLFSLSLAQGGEFGFLIVSIARAESALPLAAGQMGLLVISLSMLLTPLLFIGYDWLSARFAQRVPDQAPDEINEKGRVIIAGIGRFGQVVNRLIRTSGIPTVVLDNDMTTIETMRRFGIKGFFGDPARPELLEAAGLAEAQVIVIAVDDRDTASRIVRYARSRRPDIHIVARARDRVHVYELYQAGADDIVRETFDSSIRAGRYVLENMGFSEYEAAKVSQAYFRVDRGAMRDLAEVWVPGQPTHLNEAYIARAKQLDRDLETALMEELHEVKPMAAEEPPEVLQAMLFPDMEDIAERPTDR</sequence>
<accession>A0AA37X5D1</accession>
<keyword evidence="7 10" id="KW-1133">Transmembrane helix</keyword>
<dbReference type="GO" id="GO:0006813">
    <property type="term" value="P:potassium ion transport"/>
    <property type="evidence" value="ECO:0007669"/>
    <property type="project" value="UniProtKB-KW"/>
</dbReference>
<evidence type="ECO:0000256" key="2">
    <source>
        <dbReference type="ARBA" id="ARBA00022448"/>
    </source>
</evidence>
<keyword evidence="9 10" id="KW-0472">Membrane</keyword>
<comment type="subcellular location">
    <subcellularLocation>
        <location evidence="1">Endomembrane system</location>
        <topology evidence="1">Multi-pass membrane protein</topology>
    </subcellularLocation>
</comment>
<dbReference type="SUPFAM" id="SSF51735">
    <property type="entry name" value="NAD(P)-binding Rossmann-fold domains"/>
    <property type="match status" value="1"/>
</dbReference>
<evidence type="ECO:0000313" key="13">
    <source>
        <dbReference type="Proteomes" id="UP001157355"/>
    </source>
</evidence>
<protein>
    <submittedName>
        <fullName evidence="12">Potassium transporter</fullName>
    </submittedName>
</protein>
<feature type="transmembrane region" description="Helical" evidence="10">
    <location>
        <begin position="242"/>
        <end position="260"/>
    </location>
</feature>
<keyword evidence="13" id="KW-1185">Reference proteome</keyword>
<feature type="transmembrane region" description="Helical" evidence="10">
    <location>
        <begin position="54"/>
        <end position="73"/>
    </location>
</feature>
<dbReference type="Pfam" id="PF02254">
    <property type="entry name" value="TrkA_N"/>
    <property type="match status" value="1"/>
</dbReference>
<dbReference type="InterPro" id="IPR003148">
    <property type="entry name" value="RCK_N"/>
</dbReference>
<evidence type="ECO:0000256" key="8">
    <source>
        <dbReference type="ARBA" id="ARBA00023065"/>
    </source>
</evidence>
<evidence type="ECO:0000256" key="4">
    <source>
        <dbReference type="ARBA" id="ARBA00022538"/>
    </source>
</evidence>
<keyword evidence="2" id="KW-0813">Transport</keyword>
<keyword evidence="6" id="KW-0630">Potassium</keyword>
<organism evidence="12 13">
    <name type="scientific">Cypionkella aquatica</name>
    <dbReference type="NCBI Taxonomy" id="1756042"/>
    <lineage>
        <taxon>Bacteria</taxon>
        <taxon>Pseudomonadati</taxon>
        <taxon>Pseudomonadota</taxon>
        <taxon>Alphaproteobacteria</taxon>
        <taxon>Rhodobacterales</taxon>
        <taxon>Paracoccaceae</taxon>
        <taxon>Cypionkella</taxon>
    </lineage>
</organism>
<proteinExistence type="predicted"/>
<keyword evidence="4" id="KW-0633">Potassium transport</keyword>
<evidence type="ECO:0000256" key="10">
    <source>
        <dbReference type="SAM" id="Phobius"/>
    </source>
</evidence>
<keyword evidence="5 10" id="KW-0812">Transmembrane</keyword>
<evidence type="ECO:0000256" key="3">
    <source>
        <dbReference type="ARBA" id="ARBA00022449"/>
    </source>
</evidence>
<dbReference type="FunFam" id="3.40.50.720:FF:000036">
    <property type="entry name" value="Glutathione-regulated potassium-efflux system protein KefB"/>
    <property type="match status" value="1"/>
</dbReference>
<dbReference type="Proteomes" id="UP001157355">
    <property type="component" value="Unassembled WGS sequence"/>
</dbReference>
<dbReference type="Pfam" id="PF00999">
    <property type="entry name" value="Na_H_Exchanger"/>
    <property type="match status" value="1"/>
</dbReference>
<dbReference type="PANTHER" id="PTHR46157">
    <property type="entry name" value="K(+) EFFLUX ANTIPORTER 3, CHLOROPLASTIC"/>
    <property type="match status" value="1"/>
</dbReference>
<feature type="transmembrane region" description="Helical" evidence="10">
    <location>
        <begin position="6"/>
        <end position="23"/>
    </location>
</feature>
<dbReference type="InterPro" id="IPR038770">
    <property type="entry name" value="Na+/solute_symporter_sf"/>
</dbReference>
<dbReference type="AlphaFoldDB" id="A0AA37X5D1"/>
<dbReference type="PROSITE" id="PS51201">
    <property type="entry name" value="RCK_N"/>
    <property type="match status" value="1"/>
</dbReference>
<feature type="transmembrane region" description="Helical" evidence="10">
    <location>
        <begin position="30"/>
        <end position="48"/>
    </location>
</feature>
<dbReference type="RefSeq" id="WP_284326221.1">
    <property type="nucleotide sequence ID" value="NZ_BSPP01000010.1"/>
</dbReference>